<dbReference type="Proteomes" id="UP000593603">
    <property type="component" value="Segment"/>
</dbReference>
<dbReference type="Gene3D" id="1.10.10.1190">
    <property type="entry name" value="Antirestriction protein ArdA, domain 3"/>
    <property type="match status" value="1"/>
</dbReference>
<gene>
    <name evidence="1" type="ORF">CPT_Pasto_003</name>
</gene>
<reference evidence="1 2" key="1">
    <citation type="submission" date="2020-07" db="EMBL/GenBank/DDBJ databases">
        <title>Complete genome sequence of Rhizobium japonicum phage Pasto.</title>
        <authorList>
            <person name="Manuel N.S."/>
            <person name="Ravindran A."/>
            <person name="Newkirk H."/>
            <person name="Gonzalez C."/>
            <person name="Young R."/>
            <person name="Liu M."/>
        </authorList>
    </citation>
    <scope>NUCLEOTIDE SEQUENCE [LARGE SCALE GENOMIC DNA]</scope>
</reference>
<dbReference type="EMBL" id="MT708545">
    <property type="protein sequence ID" value="QOV06078.1"/>
    <property type="molecule type" value="Genomic_DNA"/>
</dbReference>
<proteinExistence type="predicted"/>
<sequence>MADLAEYNAGRLHGRWIDVNGMDEEDLAAEIAASVKLNPHSDGERNEHAFHDHEGFGNLIGEYTGVSRIVELIEIADELGDDWPLYVAYAESLGSDDVSADDFKDAYVGSFDSFRDYAIQTFDEVYGSQVPDFLSAYIDYDAYARDLEADMTVIRVSGDFQAHVFHSH</sequence>
<keyword evidence="2" id="KW-1185">Reference proteome</keyword>
<dbReference type="InterPro" id="IPR009899">
    <property type="entry name" value="ArdA"/>
</dbReference>
<name>A0A7S6U1N8_9CAUD</name>
<dbReference type="Gene3D" id="3.10.20.480">
    <property type="entry name" value="Antirestriction protein ArdA, domain 1"/>
    <property type="match status" value="1"/>
</dbReference>
<evidence type="ECO:0000313" key="1">
    <source>
        <dbReference type="EMBL" id="QOV06078.1"/>
    </source>
</evidence>
<organism evidence="1 2">
    <name type="scientific">Rhizobium phage Pasto</name>
    <dbReference type="NCBI Taxonomy" id="2767575"/>
    <lineage>
        <taxon>Viruses</taxon>
        <taxon>Duplodnaviria</taxon>
        <taxon>Heunggongvirae</taxon>
        <taxon>Uroviricota</taxon>
        <taxon>Caudoviricetes</taxon>
        <taxon>Autographivirales</taxon>
        <taxon>Autographivirales incertae sedis</taxon>
        <taxon>Pastovirus</taxon>
        <taxon>Pastovirus pasto</taxon>
    </lineage>
</organism>
<dbReference type="InterPro" id="IPR041893">
    <property type="entry name" value="ArdA_dom3"/>
</dbReference>
<accession>A0A7S6U1N8</accession>
<evidence type="ECO:0000313" key="2">
    <source>
        <dbReference type="Proteomes" id="UP000593603"/>
    </source>
</evidence>
<protein>
    <submittedName>
        <fullName evidence="1">ArdA-like antirestriction protein</fullName>
    </submittedName>
</protein>
<dbReference type="InterPro" id="IPR041895">
    <property type="entry name" value="ArdA_dom1"/>
</dbReference>
<dbReference type="Pfam" id="PF07275">
    <property type="entry name" value="ArdA"/>
    <property type="match status" value="1"/>
</dbReference>